<dbReference type="GeneID" id="86827864"/>
<protein>
    <submittedName>
        <fullName evidence="2">Uncharacterized protein</fullName>
    </submittedName>
</protein>
<dbReference type="AlphaFoldDB" id="A0A8I0P4P2"/>
<feature type="region of interest" description="Disordered" evidence="1">
    <location>
        <begin position="1"/>
        <end position="22"/>
    </location>
</feature>
<dbReference type="RefSeq" id="WP_046917054.1">
    <property type="nucleotide sequence ID" value="NZ_JADBGF010000001.1"/>
</dbReference>
<keyword evidence="3" id="KW-1185">Reference proteome</keyword>
<comment type="caution">
    <text evidence="2">The sequence shown here is derived from an EMBL/GenBank/DDBJ whole genome shotgun (WGS) entry which is preliminary data.</text>
</comment>
<evidence type="ECO:0000313" key="3">
    <source>
        <dbReference type="Proteomes" id="UP000629287"/>
    </source>
</evidence>
<name>A0A8I0P4P2_9ACTN</name>
<reference evidence="2 3" key="1">
    <citation type="submission" date="2020-10" db="EMBL/GenBank/DDBJ databases">
        <title>Sequencing the genomes of 1000 actinobacteria strains.</title>
        <authorList>
            <person name="Klenk H.-P."/>
        </authorList>
    </citation>
    <scope>NUCLEOTIDE SEQUENCE [LARGE SCALE GENOMIC DNA]</scope>
    <source>
        <strain evidence="2 3">DSM 41803</strain>
    </source>
</reference>
<feature type="compositionally biased region" description="Basic and acidic residues" evidence="1">
    <location>
        <begin position="7"/>
        <end position="22"/>
    </location>
</feature>
<evidence type="ECO:0000256" key="1">
    <source>
        <dbReference type="SAM" id="MobiDB-lite"/>
    </source>
</evidence>
<dbReference type="EMBL" id="JADBGF010000001">
    <property type="protein sequence ID" value="MBE1597159.1"/>
    <property type="molecule type" value="Genomic_DNA"/>
</dbReference>
<sequence length="80" mass="9035">MTSDAETQIREATRKREKSKAAFERDDAALRELFVTWRAQGVGPSDMARWSGMTREWVAKIAPDPKRARDANAARNIAES</sequence>
<evidence type="ECO:0000313" key="2">
    <source>
        <dbReference type="EMBL" id="MBE1597159.1"/>
    </source>
</evidence>
<dbReference type="Proteomes" id="UP000629287">
    <property type="component" value="Unassembled WGS sequence"/>
</dbReference>
<accession>A0A8I0P4P2</accession>
<organism evidence="2 3">
    <name type="scientific">Streptomyces stelliscabiei</name>
    <dbReference type="NCBI Taxonomy" id="146820"/>
    <lineage>
        <taxon>Bacteria</taxon>
        <taxon>Bacillati</taxon>
        <taxon>Actinomycetota</taxon>
        <taxon>Actinomycetes</taxon>
        <taxon>Kitasatosporales</taxon>
        <taxon>Streptomycetaceae</taxon>
        <taxon>Streptomyces</taxon>
    </lineage>
</organism>
<proteinExistence type="predicted"/>
<gene>
    <name evidence="2" type="ORF">H4687_003288</name>
</gene>